<evidence type="ECO:0000256" key="6">
    <source>
        <dbReference type="ARBA" id="ARBA00023239"/>
    </source>
</evidence>
<protein>
    <recommendedName>
        <fullName evidence="4">dihydroneopterin aldolase</fullName>
        <ecNumber evidence="4">4.1.2.25</ecNumber>
    </recommendedName>
    <alternativeName>
        <fullName evidence="7">7,8-dihydroneopterin aldolase</fullName>
    </alternativeName>
</protein>
<comment type="catalytic activity">
    <reaction evidence="1">
        <text>7,8-dihydroneopterin = 6-hydroxymethyl-7,8-dihydropterin + glycolaldehyde</text>
        <dbReference type="Rhea" id="RHEA:10540"/>
        <dbReference type="ChEBI" id="CHEBI:17001"/>
        <dbReference type="ChEBI" id="CHEBI:17071"/>
        <dbReference type="ChEBI" id="CHEBI:44841"/>
        <dbReference type="EC" id="4.1.2.25"/>
    </reaction>
</comment>
<dbReference type="SMART" id="SM00905">
    <property type="entry name" value="FolB"/>
    <property type="match status" value="1"/>
</dbReference>
<gene>
    <name evidence="9" type="ORF">GWK16_21705</name>
</gene>
<dbReference type="Gene3D" id="3.30.1130.10">
    <property type="match status" value="1"/>
</dbReference>
<organism evidence="9 10">
    <name type="scientific">Neoroseomonas marina</name>
    <dbReference type="NCBI Taxonomy" id="1232220"/>
    <lineage>
        <taxon>Bacteria</taxon>
        <taxon>Pseudomonadati</taxon>
        <taxon>Pseudomonadota</taxon>
        <taxon>Alphaproteobacteria</taxon>
        <taxon>Acetobacterales</taxon>
        <taxon>Acetobacteraceae</taxon>
        <taxon>Neoroseomonas</taxon>
    </lineage>
</organism>
<dbReference type="Pfam" id="PF02152">
    <property type="entry name" value="FolB"/>
    <property type="match status" value="1"/>
</dbReference>
<comment type="similarity">
    <text evidence="3">Belongs to the DHNA family.</text>
</comment>
<evidence type="ECO:0000256" key="3">
    <source>
        <dbReference type="ARBA" id="ARBA00005708"/>
    </source>
</evidence>
<dbReference type="GO" id="GO:0004150">
    <property type="term" value="F:dihydroneopterin aldolase activity"/>
    <property type="evidence" value="ECO:0007669"/>
    <property type="project" value="UniProtKB-EC"/>
</dbReference>
<evidence type="ECO:0000313" key="10">
    <source>
        <dbReference type="Proteomes" id="UP000548582"/>
    </source>
</evidence>
<evidence type="ECO:0000256" key="7">
    <source>
        <dbReference type="ARBA" id="ARBA00032903"/>
    </source>
</evidence>
<dbReference type="EMBL" id="JABBKX010000010">
    <property type="protein sequence ID" value="NMJ43878.1"/>
    <property type="molecule type" value="Genomic_DNA"/>
</dbReference>
<dbReference type="InterPro" id="IPR043133">
    <property type="entry name" value="GTP-CH-I_C/QueF"/>
</dbReference>
<dbReference type="NCBIfam" id="TIGR00526">
    <property type="entry name" value="folB_dom"/>
    <property type="match status" value="1"/>
</dbReference>
<evidence type="ECO:0000256" key="5">
    <source>
        <dbReference type="ARBA" id="ARBA00022909"/>
    </source>
</evidence>
<keyword evidence="6" id="KW-0456">Lyase</keyword>
<evidence type="ECO:0000256" key="1">
    <source>
        <dbReference type="ARBA" id="ARBA00001353"/>
    </source>
</evidence>
<comment type="caution">
    <text evidence="9">The sequence shown here is derived from an EMBL/GenBank/DDBJ whole genome shotgun (WGS) entry which is preliminary data.</text>
</comment>
<name>A0A848EKH7_9PROT</name>
<dbReference type="EC" id="4.1.2.25" evidence="4"/>
<dbReference type="Proteomes" id="UP000548582">
    <property type="component" value="Unassembled WGS sequence"/>
</dbReference>
<dbReference type="AlphaFoldDB" id="A0A848EKH7"/>
<dbReference type="InterPro" id="IPR006156">
    <property type="entry name" value="Dihydroneopterin_aldolase"/>
</dbReference>
<evidence type="ECO:0000256" key="2">
    <source>
        <dbReference type="ARBA" id="ARBA00005013"/>
    </source>
</evidence>
<dbReference type="GO" id="GO:0046656">
    <property type="term" value="P:folic acid biosynthetic process"/>
    <property type="evidence" value="ECO:0007669"/>
    <property type="project" value="UniProtKB-KW"/>
</dbReference>
<dbReference type="SUPFAM" id="SSF55620">
    <property type="entry name" value="Tetrahydrobiopterin biosynthesis enzymes-like"/>
    <property type="match status" value="1"/>
</dbReference>
<dbReference type="GO" id="GO:0005737">
    <property type="term" value="C:cytoplasm"/>
    <property type="evidence" value="ECO:0007669"/>
    <property type="project" value="TreeGrafter"/>
</dbReference>
<evidence type="ECO:0000259" key="8">
    <source>
        <dbReference type="SMART" id="SM00905"/>
    </source>
</evidence>
<dbReference type="PANTHER" id="PTHR42844">
    <property type="entry name" value="DIHYDRONEOPTERIN ALDOLASE 1-RELATED"/>
    <property type="match status" value="1"/>
</dbReference>
<feature type="domain" description="Dihydroneopterin aldolase/epimerase" evidence="8">
    <location>
        <begin position="14"/>
        <end position="127"/>
    </location>
</feature>
<sequence>MSMGPDAARGLRHVFVRGLTVQALLGVHAHEHAQPQRVVIGVDLAVRDPHAPSSEGPDELSRVVDYGAVAATARRIAAAGHVRLAETLAERIAVALLNDDRVLVARVSVEKPDVLADVTSVGVVVERTRF</sequence>
<accession>A0A848EKH7</accession>
<keyword evidence="10" id="KW-1185">Reference proteome</keyword>
<dbReference type="InterPro" id="IPR006157">
    <property type="entry name" value="FolB_dom"/>
</dbReference>
<evidence type="ECO:0000313" key="9">
    <source>
        <dbReference type="EMBL" id="NMJ43878.1"/>
    </source>
</evidence>
<keyword evidence="5" id="KW-0289">Folate biosynthesis</keyword>
<dbReference type="PANTHER" id="PTHR42844:SF1">
    <property type="entry name" value="DIHYDRONEOPTERIN ALDOLASE 1-RELATED"/>
    <property type="match status" value="1"/>
</dbReference>
<reference evidence="9 10" key="1">
    <citation type="submission" date="2020-03" db="EMBL/GenBank/DDBJ databases">
        <authorList>
            <person name="Sun Q."/>
        </authorList>
    </citation>
    <scope>NUCLEOTIDE SEQUENCE [LARGE SCALE GENOMIC DNA]</scope>
    <source>
        <strain evidence="9 10">JC162</strain>
    </source>
</reference>
<proteinExistence type="inferred from homology"/>
<comment type="pathway">
    <text evidence="2">Cofactor biosynthesis; tetrahydrofolate biosynthesis; 2-amino-4-hydroxy-6-hydroxymethyl-7,8-dihydropteridine diphosphate from 7,8-dihydroneopterin triphosphate: step 3/4.</text>
</comment>
<evidence type="ECO:0000256" key="4">
    <source>
        <dbReference type="ARBA" id="ARBA00013043"/>
    </source>
</evidence>